<gene>
    <name evidence="1" type="ORF">GAYE_SCF20G4074</name>
</gene>
<proteinExistence type="predicted"/>
<dbReference type="InterPro" id="IPR018607">
    <property type="entry name" value="Ctf8"/>
</dbReference>
<keyword evidence="2" id="KW-1185">Reference proteome</keyword>
<dbReference type="Pfam" id="PF09696">
    <property type="entry name" value="Ctf8"/>
    <property type="match status" value="1"/>
</dbReference>
<dbReference type="EMBL" id="JANCYU010000037">
    <property type="protein sequence ID" value="KAK4526160.1"/>
    <property type="molecule type" value="Genomic_DNA"/>
</dbReference>
<comment type="caution">
    <text evidence="1">The sequence shown here is derived from an EMBL/GenBank/DDBJ whole genome shotgun (WGS) entry which is preliminary data.</text>
</comment>
<protein>
    <submittedName>
        <fullName evidence="1">Uncharacterized protein</fullName>
    </submittedName>
</protein>
<accession>A0AAV9IFM5</accession>
<dbReference type="AlphaFoldDB" id="A0AAV9IFM5"/>
<dbReference type="PANTHER" id="PTHR47475:SF2">
    <property type="entry name" value="CHROMOSOME TRANSMISSION FIDELITY PROTEIN 8"/>
    <property type="match status" value="1"/>
</dbReference>
<dbReference type="PANTHER" id="PTHR47475">
    <property type="entry name" value="CHROMOSOME TRANSMISSION FIDELITY PROTEIN 8"/>
    <property type="match status" value="1"/>
</dbReference>
<sequence length="144" mass="16457">MRIPLLYVKDNVRDWILVELQGSFHLNEDSTAQNLQRIEEKVYLGGINIGEMSVNWEEETAKLKVGNSLLQGKVIPLKKPVGVLKKQPDGNSESGVCIQWLGVARKRILFNTRFVNKTVVSIIYLQRVQTTATCKIILYRFINK</sequence>
<dbReference type="Proteomes" id="UP001300502">
    <property type="component" value="Unassembled WGS sequence"/>
</dbReference>
<evidence type="ECO:0000313" key="2">
    <source>
        <dbReference type="Proteomes" id="UP001300502"/>
    </source>
</evidence>
<name>A0AAV9IFM5_9RHOD</name>
<reference evidence="1 2" key="1">
    <citation type="submission" date="2022-07" db="EMBL/GenBank/DDBJ databases">
        <title>Genome-wide signatures of adaptation to extreme environments.</title>
        <authorList>
            <person name="Cho C.H."/>
            <person name="Yoon H.S."/>
        </authorList>
    </citation>
    <scope>NUCLEOTIDE SEQUENCE [LARGE SCALE GENOMIC DNA]</scope>
    <source>
        <strain evidence="1 2">108.79 E11</strain>
    </source>
</reference>
<dbReference type="GO" id="GO:0007064">
    <property type="term" value="P:mitotic sister chromatid cohesion"/>
    <property type="evidence" value="ECO:0007669"/>
    <property type="project" value="InterPro"/>
</dbReference>
<organism evidence="1 2">
    <name type="scientific">Galdieria yellowstonensis</name>
    <dbReference type="NCBI Taxonomy" id="3028027"/>
    <lineage>
        <taxon>Eukaryota</taxon>
        <taxon>Rhodophyta</taxon>
        <taxon>Bangiophyceae</taxon>
        <taxon>Galdieriales</taxon>
        <taxon>Galdieriaceae</taxon>
        <taxon>Galdieria</taxon>
    </lineage>
</organism>
<evidence type="ECO:0000313" key="1">
    <source>
        <dbReference type="EMBL" id="KAK4526160.1"/>
    </source>
</evidence>
<dbReference type="GO" id="GO:0031390">
    <property type="term" value="C:Ctf18 RFC-like complex"/>
    <property type="evidence" value="ECO:0007669"/>
    <property type="project" value="InterPro"/>
</dbReference>